<keyword evidence="3" id="KW-1185">Reference proteome</keyword>
<evidence type="ECO:0000313" key="3">
    <source>
        <dbReference type="Proteomes" id="UP000784294"/>
    </source>
</evidence>
<dbReference type="EMBL" id="CAAALY010039502">
    <property type="protein sequence ID" value="VEL18970.1"/>
    <property type="molecule type" value="Genomic_DNA"/>
</dbReference>
<reference evidence="2" key="1">
    <citation type="submission" date="2018-11" db="EMBL/GenBank/DDBJ databases">
        <authorList>
            <consortium name="Pathogen Informatics"/>
        </authorList>
    </citation>
    <scope>NUCLEOTIDE SEQUENCE</scope>
</reference>
<organism evidence="2 3">
    <name type="scientific">Protopolystoma xenopodis</name>
    <dbReference type="NCBI Taxonomy" id="117903"/>
    <lineage>
        <taxon>Eukaryota</taxon>
        <taxon>Metazoa</taxon>
        <taxon>Spiralia</taxon>
        <taxon>Lophotrochozoa</taxon>
        <taxon>Platyhelminthes</taxon>
        <taxon>Monogenea</taxon>
        <taxon>Polyopisthocotylea</taxon>
        <taxon>Polystomatidea</taxon>
        <taxon>Polystomatidae</taxon>
        <taxon>Protopolystoma</taxon>
    </lineage>
</organism>
<proteinExistence type="predicted"/>
<comment type="caution">
    <text evidence="2">The sequence shown here is derived from an EMBL/GenBank/DDBJ whole genome shotgun (WGS) entry which is preliminary data.</text>
</comment>
<dbReference type="Proteomes" id="UP000784294">
    <property type="component" value="Unassembled WGS sequence"/>
</dbReference>
<feature type="compositionally biased region" description="Basic and acidic residues" evidence="1">
    <location>
        <begin position="153"/>
        <end position="163"/>
    </location>
</feature>
<gene>
    <name evidence="2" type="ORF">PXEA_LOCUS12410</name>
</gene>
<feature type="region of interest" description="Disordered" evidence="1">
    <location>
        <begin position="101"/>
        <end position="190"/>
    </location>
</feature>
<accession>A0A3S5CGD6</accession>
<evidence type="ECO:0000256" key="1">
    <source>
        <dbReference type="SAM" id="MobiDB-lite"/>
    </source>
</evidence>
<evidence type="ECO:0000313" key="2">
    <source>
        <dbReference type="EMBL" id="VEL18970.1"/>
    </source>
</evidence>
<protein>
    <submittedName>
        <fullName evidence="2">Uncharacterized protein</fullName>
    </submittedName>
</protein>
<feature type="compositionally biased region" description="Low complexity" evidence="1">
    <location>
        <begin position="107"/>
        <end position="139"/>
    </location>
</feature>
<name>A0A3S5CGD6_9PLAT</name>
<dbReference type="AlphaFoldDB" id="A0A3S5CGD6"/>
<sequence length="257" mass="27218">MAFTLSVPPTLPISGLSRHLIQHEPRTLDDDPDLTTCLISATSLASSSSEASLAIPGLGANRGQQTSRQLAGMTRNFLDPPTLQVKAPSSPVIAAVLPASPGYRNRSPNSSKSSSSSCSSSSSSSPLSSTSCLLPNLTPRQPRLRPGDSYSRGTEDRASESEPNHLGAKPPLGRSQNTRPTGCPDVEMPRSATACSPCSLSLTQENEHGSCPETEPNRLETQWRETSRLLNTGLLQSSADIGEIVFLMSSLPILNEP</sequence>